<dbReference type="Pfam" id="PF00035">
    <property type="entry name" value="dsrm"/>
    <property type="match status" value="2"/>
</dbReference>
<dbReference type="EC" id="2.7.11.1" evidence="1"/>
<dbReference type="AlphaFoldDB" id="F6ZVV5"/>
<evidence type="ECO:0000256" key="9">
    <source>
        <dbReference type="PROSITE-ProRule" id="PRU00266"/>
    </source>
</evidence>
<dbReference type="Pfam" id="PF00069">
    <property type="entry name" value="Pkinase"/>
    <property type="match status" value="1"/>
</dbReference>
<dbReference type="eggNOG" id="KOG1033">
    <property type="taxonomic scope" value="Eukaryota"/>
</dbReference>
<reference evidence="13" key="2">
    <citation type="submission" date="2011-06" db="UniProtKB">
        <authorList>
            <consortium name="Ensembl"/>
        </authorList>
    </citation>
    <scope>IDENTIFICATION</scope>
</reference>
<evidence type="ECO:0000256" key="10">
    <source>
        <dbReference type="SAM" id="MobiDB-lite"/>
    </source>
</evidence>
<feature type="region of interest" description="Disordered" evidence="10">
    <location>
        <begin position="88"/>
        <end position="109"/>
    </location>
</feature>
<dbReference type="Bgee" id="ENSXETG00000009025">
    <property type="expression patterns" value="Expressed in skeletal muscle tissue and 11 other cell types or tissues"/>
</dbReference>
<dbReference type="SUPFAM" id="SSF56112">
    <property type="entry name" value="Protein kinase-like (PK-like)"/>
    <property type="match status" value="1"/>
</dbReference>
<dbReference type="GO" id="GO:0004674">
    <property type="term" value="F:protein serine/threonine kinase activity"/>
    <property type="evidence" value="ECO:0007669"/>
    <property type="project" value="UniProtKB-KW"/>
</dbReference>
<dbReference type="FunFam" id="1.10.510.10:FF:000251">
    <property type="entry name" value="eukaryotic translation initiation factor 2-alpha kinase 3"/>
    <property type="match status" value="1"/>
</dbReference>
<protein>
    <recommendedName>
        <fullName evidence="1">non-specific serine/threonine protein kinase</fullName>
        <ecNumber evidence="1">2.7.11.1</ecNumber>
    </recommendedName>
</protein>
<dbReference type="PANTHER" id="PTHR11042">
    <property type="entry name" value="EUKARYOTIC TRANSLATION INITIATION FACTOR 2-ALPHA KINASE EIF2-ALPHA KINASE -RELATED"/>
    <property type="match status" value="1"/>
</dbReference>
<dbReference type="ExpressionAtlas" id="F6ZVV5">
    <property type="expression patterns" value="baseline"/>
</dbReference>
<dbReference type="SUPFAM" id="SSF54768">
    <property type="entry name" value="dsRNA-binding domain-like"/>
    <property type="match status" value="2"/>
</dbReference>
<feature type="domain" description="Protein kinase" evidence="11">
    <location>
        <begin position="258"/>
        <end position="525"/>
    </location>
</feature>
<keyword evidence="5" id="KW-0547">Nucleotide-binding</keyword>
<dbReference type="GeneTree" id="ENSGT00940000163863"/>
<dbReference type="GO" id="GO:0003723">
    <property type="term" value="F:RNA binding"/>
    <property type="evidence" value="ECO:0007669"/>
    <property type="project" value="UniProtKB-UniRule"/>
</dbReference>
<keyword evidence="9" id="KW-0694">RNA-binding</keyword>
<dbReference type="SMART" id="SM00220">
    <property type="entry name" value="S_TKc"/>
    <property type="match status" value="1"/>
</dbReference>
<evidence type="ECO:0000256" key="5">
    <source>
        <dbReference type="ARBA" id="ARBA00022741"/>
    </source>
</evidence>
<dbReference type="InterPro" id="IPR000719">
    <property type="entry name" value="Prot_kinase_dom"/>
</dbReference>
<evidence type="ECO:0000259" key="12">
    <source>
        <dbReference type="PROSITE" id="PS50137"/>
    </source>
</evidence>
<comment type="similarity">
    <text evidence="8">Belongs to the protein kinase superfamily. Ser/Thr protein kinase family. GCN2 subfamily.</text>
</comment>
<dbReference type="SMART" id="SM00358">
    <property type="entry name" value="DSRM"/>
    <property type="match status" value="2"/>
</dbReference>
<dbReference type="Ensembl" id="ENSXETT00000019787">
    <property type="protein sequence ID" value="ENSXETP00000019787"/>
    <property type="gene ID" value="ENSXETG00000009025"/>
</dbReference>
<dbReference type="PANTHER" id="PTHR11042:SF194">
    <property type="entry name" value="DOUBLE-STRANDED RNA ACTIVATED PROTEIN KINASE"/>
    <property type="match status" value="1"/>
</dbReference>
<accession>F6ZVV5</accession>
<keyword evidence="4" id="KW-0808">Transferase</keyword>
<keyword evidence="6" id="KW-0418">Kinase</keyword>
<feature type="domain" description="DRBM" evidence="12">
    <location>
        <begin position="3"/>
        <end position="71"/>
    </location>
</feature>
<dbReference type="Gene3D" id="1.10.510.10">
    <property type="entry name" value="Transferase(Phosphotransferase) domain 1"/>
    <property type="match status" value="1"/>
</dbReference>
<evidence type="ECO:0000313" key="13">
    <source>
        <dbReference type="Ensembl" id="ENSXETP00000019787"/>
    </source>
</evidence>
<dbReference type="InterPro" id="IPR011009">
    <property type="entry name" value="Kinase-like_dom_sf"/>
</dbReference>
<evidence type="ECO:0000256" key="8">
    <source>
        <dbReference type="ARBA" id="ARBA00037982"/>
    </source>
</evidence>
<evidence type="ECO:0000256" key="2">
    <source>
        <dbReference type="ARBA" id="ARBA00022527"/>
    </source>
</evidence>
<evidence type="ECO:0000256" key="6">
    <source>
        <dbReference type="ARBA" id="ARBA00022777"/>
    </source>
</evidence>
<dbReference type="Xenbase" id="XB-GENE-1011407">
    <property type="gene designation" value="pkr2"/>
</dbReference>
<evidence type="ECO:0000259" key="11">
    <source>
        <dbReference type="PROSITE" id="PS50011"/>
    </source>
</evidence>
<name>F6ZVV5_XENTR</name>
<feature type="domain" description="DRBM" evidence="12">
    <location>
        <begin position="117"/>
        <end position="185"/>
    </location>
</feature>
<dbReference type="PROSITE" id="PS50137">
    <property type="entry name" value="DS_RBD"/>
    <property type="match status" value="2"/>
</dbReference>
<dbReference type="InterPro" id="IPR008271">
    <property type="entry name" value="Ser/Thr_kinase_AS"/>
</dbReference>
<dbReference type="CDD" id="cd10845">
    <property type="entry name" value="DSRM_RNAse_III_family"/>
    <property type="match status" value="1"/>
</dbReference>
<dbReference type="InterPro" id="IPR014720">
    <property type="entry name" value="dsRBD_dom"/>
</dbReference>
<dbReference type="Gene3D" id="3.30.160.20">
    <property type="match status" value="2"/>
</dbReference>
<gene>
    <name evidence="13" type="primary">pkr2</name>
</gene>
<keyword evidence="3" id="KW-0597">Phosphoprotein</keyword>
<feature type="region of interest" description="Disordered" evidence="10">
    <location>
        <begin position="201"/>
        <end position="224"/>
    </location>
</feature>
<evidence type="ECO:0000256" key="4">
    <source>
        <dbReference type="ARBA" id="ARBA00022679"/>
    </source>
</evidence>
<keyword evidence="7" id="KW-0067">ATP-binding</keyword>
<dbReference type="HOGENOM" id="CLU_023682_1_0_1"/>
<evidence type="ECO:0000256" key="3">
    <source>
        <dbReference type="ARBA" id="ARBA00022553"/>
    </source>
</evidence>
<sequence>MEDPQVVLNKFCARKNLQYEFRLISKEGSPHDPLFTVHLFIKNEMFGEGQGKSKKAAEKIAARIGLAALQNQENPPLAQQPTAAASLDTGLSPLQGSAATAEPSVNGSENHKMSSINYIGILNELCQKKSWSRNFRDVDRYGPDHEPKFYCVAEVNKREYPEGWGKNKKQARKKAAFLALRLLKTENPDDILIPAIPTAYTGESGSESSSVSESNGNRSIERRSLGNGATQVISAVTERSPHRTQSTANFVQSPLWEFEDITKLSTGGFGKVFKALKTMDKKYYAVKKVKMRNEKCKLEVQALASLDHPNIVRYFHSWTGMDYSLDTSYSCSTSSNTDGMNEYLFIQMEFCENGDLKNWIRKMKIVDKVKSLNIFRQIVEGVLYIHSEKLIHRDLKPANIFFAKDMRVKIGDLGLVTQMASEESTEALLRTHDIGTPSYMAPEQQHKKTNYNSEVDIFALGLILVELLCIFGTEHERRDELMKIRNCQFPKAFVAKYPCEISTIRLMLSRDPKNRPAAIKLKAFLEWEPRTW</sequence>
<dbReference type="InterPro" id="IPR050339">
    <property type="entry name" value="CC_SR_Kinase"/>
</dbReference>
<dbReference type="FunFam" id="3.30.200.20:FF:000548">
    <property type="entry name" value="Z-DNA binding protein kinase"/>
    <property type="match status" value="1"/>
</dbReference>
<evidence type="ECO:0000256" key="7">
    <source>
        <dbReference type="ARBA" id="ARBA00022840"/>
    </source>
</evidence>
<dbReference type="PROSITE" id="PS50011">
    <property type="entry name" value="PROTEIN_KINASE_DOM"/>
    <property type="match status" value="1"/>
</dbReference>
<dbReference type="PROSITE" id="PS00108">
    <property type="entry name" value="PROTEIN_KINASE_ST"/>
    <property type="match status" value="1"/>
</dbReference>
<reference evidence="13" key="1">
    <citation type="journal article" date="2010" name="Science">
        <title>The genome of the Western clawed frog Xenopus tropicalis.</title>
        <authorList>
            <person name="Hellsten U."/>
            <person name="Harland R.M."/>
            <person name="Gilchrist M.J."/>
            <person name="Hendrix D."/>
            <person name="Jurka J."/>
            <person name="Kapitonov V."/>
            <person name="Ovcharenko I."/>
            <person name="Putnam N.H."/>
            <person name="Shu S."/>
            <person name="Taher L."/>
            <person name="Blitz I.L."/>
            <person name="Blumberg B."/>
            <person name="Dichmann D.S."/>
            <person name="Dubchak I."/>
            <person name="Amaya E."/>
            <person name="Detter J.C."/>
            <person name="Fletcher R."/>
            <person name="Gerhard D.S."/>
            <person name="Goodstein D."/>
            <person name="Graves T."/>
            <person name="Grigoriev I.V."/>
            <person name="Grimwood J."/>
            <person name="Kawashima T."/>
            <person name="Lindquist E."/>
            <person name="Lucas S.M."/>
            <person name="Mead P.E."/>
            <person name="Mitros T."/>
            <person name="Ogino H."/>
            <person name="Ohta Y."/>
            <person name="Poliakov A.V."/>
            <person name="Pollet N."/>
            <person name="Robert J."/>
            <person name="Salamov A."/>
            <person name="Sater A.K."/>
            <person name="Schmutz J."/>
            <person name="Terry A."/>
            <person name="Vize P.D."/>
            <person name="Warren W.C."/>
            <person name="Wells D."/>
            <person name="Wills A."/>
            <person name="Wilson R.K."/>
            <person name="Zimmerman L.B."/>
            <person name="Zorn A.M."/>
            <person name="Grainger R."/>
            <person name="Grammer T."/>
            <person name="Khokha M.K."/>
            <person name="Richardson P.M."/>
            <person name="Rokhsar D.S."/>
        </authorList>
    </citation>
    <scope>NUCLEOTIDE SEQUENCE [LARGE SCALE GENOMIC DNA]</scope>
    <source>
        <strain evidence="13">Nigerian</strain>
    </source>
</reference>
<feature type="compositionally biased region" description="Polar residues" evidence="10">
    <location>
        <begin position="92"/>
        <end position="109"/>
    </location>
</feature>
<dbReference type="GO" id="GO:0005524">
    <property type="term" value="F:ATP binding"/>
    <property type="evidence" value="ECO:0007669"/>
    <property type="project" value="UniProtKB-KW"/>
</dbReference>
<evidence type="ECO:0000256" key="1">
    <source>
        <dbReference type="ARBA" id="ARBA00012513"/>
    </source>
</evidence>
<proteinExistence type="inferred from homology"/>
<feature type="compositionally biased region" description="Low complexity" evidence="10">
    <location>
        <begin position="202"/>
        <end position="218"/>
    </location>
</feature>
<keyword evidence="2" id="KW-0723">Serine/threonine-protein kinase</keyword>
<dbReference type="Gene3D" id="3.30.200.20">
    <property type="entry name" value="Phosphorylase Kinase, domain 1"/>
    <property type="match status" value="1"/>
</dbReference>
<organism evidence="13">
    <name type="scientific">Xenopus tropicalis</name>
    <name type="common">Western clawed frog</name>
    <name type="synonym">Silurana tropicalis</name>
    <dbReference type="NCBI Taxonomy" id="8364"/>
    <lineage>
        <taxon>Eukaryota</taxon>
        <taxon>Metazoa</taxon>
        <taxon>Chordata</taxon>
        <taxon>Craniata</taxon>
        <taxon>Vertebrata</taxon>
        <taxon>Euteleostomi</taxon>
        <taxon>Amphibia</taxon>
        <taxon>Batrachia</taxon>
        <taxon>Anura</taxon>
        <taxon>Pipoidea</taxon>
        <taxon>Pipidae</taxon>
        <taxon>Xenopodinae</taxon>
        <taxon>Xenopus</taxon>
        <taxon>Silurana</taxon>
    </lineage>
</organism>